<dbReference type="Proteomes" id="UP000449547">
    <property type="component" value="Unassembled WGS sequence"/>
</dbReference>
<evidence type="ECO:0000313" key="3">
    <source>
        <dbReference type="Proteomes" id="UP000449547"/>
    </source>
</evidence>
<protein>
    <recommendedName>
        <fullName evidence="4">Thioesterase domain-containing protein</fullName>
    </recommendedName>
</protein>
<sequence length="238" mass="27787">MSWLVLAVAVFALSTIKTLPFAYFARFYFQVLVTVFLPMARFFRNGKQNTFGFTKPGDVFSWVPYHSYVSPLEIDMYLHKSNSTYFADLDIARTKLVCQIMQRMFIRFRNNDTGEFKGKSVKNFPFVPVASIKGSFKREMLVFSRFQIKSRFFGWDDNKWVYVVSKFVTGSGKNEKVMGIFVTKYCFKKKGRITIRPREILQESGFFTEEVYQQGLKQGETAWTDDWDTLCKIADATD</sequence>
<evidence type="ECO:0000313" key="2">
    <source>
        <dbReference type="EMBL" id="KAA8899794.1"/>
    </source>
</evidence>
<reference evidence="2 3" key="1">
    <citation type="submission" date="2019-07" db="EMBL/GenBank/DDBJ databases">
        <title>Genome assembly of two rare yeast pathogens: Diutina rugosa and Trichomonascus ciferrii.</title>
        <authorList>
            <person name="Mixao V."/>
            <person name="Saus E."/>
            <person name="Hansen A."/>
            <person name="Lass-Flor C."/>
            <person name="Gabaldon T."/>
        </authorList>
    </citation>
    <scope>NUCLEOTIDE SEQUENCE [LARGE SCALE GENOMIC DNA]</scope>
    <source>
        <strain evidence="2 3">CBS 613</strain>
    </source>
</reference>
<name>A0A642UIH8_DIURU</name>
<comment type="similarity">
    <text evidence="1">Belongs to the lcsJ thioesterase family.</text>
</comment>
<dbReference type="OMA" id="IMELDFN"/>
<organism evidence="2 3">
    <name type="scientific">Diutina rugosa</name>
    <name type="common">Yeast</name>
    <name type="synonym">Candida rugosa</name>
    <dbReference type="NCBI Taxonomy" id="5481"/>
    <lineage>
        <taxon>Eukaryota</taxon>
        <taxon>Fungi</taxon>
        <taxon>Dikarya</taxon>
        <taxon>Ascomycota</taxon>
        <taxon>Saccharomycotina</taxon>
        <taxon>Pichiomycetes</taxon>
        <taxon>Debaryomycetaceae</taxon>
        <taxon>Diutina</taxon>
    </lineage>
</organism>
<dbReference type="SUPFAM" id="SSF54637">
    <property type="entry name" value="Thioesterase/thiol ester dehydrase-isomerase"/>
    <property type="match status" value="1"/>
</dbReference>
<evidence type="ECO:0008006" key="4">
    <source>
        <dbReference type="Google" id="ProtNLM"/>
    </source>
</evidence>
<accession>A0A642UIH8</accession>
<dbReference type="AlphaFoldDB" id="A0A642UIH8"/>
<dbReference type="OrthoDB" id="265761at2759"/>
<dbReference type="PANTHER" id="PTHR12475:SF4">
    <property type="entry name" value="PROTEIN THEM6"/>
    <property type="match status" value="1"/>
</dbReference>
<dbReference type="InterPro" id="IPR051490">
    <property type="entry name" value="THEM6_lcsJ_thioesterase"/>
</dbReference>
<proteinExistence type="inferred from homology"/>
<dbReference type="PANTHER" id="PTHR12475">
    <property type="match status" value="1"/>
</dbReference>
<evidence type="ECO:0000256" key="1">
    <source>
        <dbReference type="ARBA" id="ARBA00038476"/>
    </source>
</evidence>
<dbReference type="GeneID" id="54782702"/>
<dbReference type="InterPro" id="IPR029069">
    <property type="entry name" value="HotDog_dom_sf"/>
</dbReference>
<gene>
    <name evidence="2" type="ORF">DIURU_004051</name>
</gene>
<dbReference type="VEuPathDB" id="FungiDB:DIURU_004051"/>
<dbReference type="RefSeq" id="XP_034011072.1">
    <property type="nucleotide sequence ID" value="XM_034156882.1"/>
</dbReference>
<keyword evidence="3" id="KW-1185">Reference proteome</keyword>
<comment type="caution">
    <text evidence="2">The sequence shown here is derived from an EMBL/GenBank/DDBJ whole genome shotgun (WGS) entry which is preliminary data.</text>
</comment>
<dbReference type="EMBL" id="SWFT01000120">
    <property type="protein sequence ID" value="KAA8899794.1"/>
    <property type="molecule type" value="Genomic_DNA"/>
</dbReference>